<accession>A0A495ETH1</accession>
<comment type="caution">
    <text evidence="3">The sequence shown here is derived from an EMBL/GenBank/DDBJ whole genome shotgun (WGS) entry which is preliminary data.</text>
</comment>
<evidence type="ECO:0000313" key="4">
    <source>
        <dbReference type="Proteomes" id="UP000276055"/>
    </source>
</evidence>
<gene>
    <name evidence="3" type="ORF">C8D78_2122</name>
</gene>
<evidence type="ECO:0000256" key="1">
    <source>
        <dbReference type="SAM" id="MobiDB-lite"/>
    </source>
</evidence>
<evidence type="ECO:0000313" key="3">
    <source>
        <dbReference type="EMBL" id="RKR19377.1"/>
    </source>
</evidence>
<proteinExistence type="predicted"/>
<dbReference type="EMBL" id="RBIR01000004">
    <property type="protein sequence ID" value="RKR19377.1"/>
    <property type="molecule type" value="Genomic_DNA"/>
</dbReference>
<dbReference type="GO" id="GO:0032259">
    <property type="term" value="P:methylation"/>
    <property type="evidence" value="ECO:0007669"/>
    <property type="project" value="UniProtKB-KW"/>
</dbReference>
<dbReference type="OrthoDB" id="9804312at2"/>
<protein>
    <submittedName>
        <fullName evidence="3">Methyltransferase family protein</fullName>
    </submittedName>
</protein>
<keyword evidence="3" id="KW-0489">Methyltransferase</keyword>
<dbReference type="Proteomes" id="UP000276055">
    <property type="component" value="Unassembled WGS sequence"/>
</dbReference>
<reference evidence="3 4" key="1">
    <citation type="submission" date="2018-10" db="EMBL/GenBank/DDBJ databases">
        <title>Genomic Encyclopedia of Type Strains, Phase IV (KMG-IV): sequencing the most valuable type-strain genomes for metagenomic binning, comparative biology and taxonomic classification.</title>
        <authorList>
            <person name="Goeker M."/>
        </authorList>
    </citation>
    <scope>NUCLEOTIDE SEQUENCE [LARGE SCALE GENOMIC DNA]</scope>
    <source>
        <strain evidence="3 4">DSM 25586</strain>
    </source>
</reference>
<organism evidence="3 4">
    <name type="scientific">Arthrobacter oryzae</name>
    <dbReference type="NCBI Taxonomy" id="409290"/>
    <lineage>
        <taxon>Bacteria</taxon>
        <taxon>Bacillati</taxon>
        <taxon>Actinomycetota</taxon>
        <taxon>Actinomycetes</taxon>
        <taxon>Micrococcales</taxon>
        <taxon>Micrococcaceae</taxon>
        <taxon>Arthrobacter</taxon>
    </lineage>
</organism>
<feature type="domain" description="Methyltransferase" evidence="2">
    <location>
        <begin position="24"/>
        <end position="111"/>
    </location>
</feature>
<dbReference type="GO" id="GO:0008168">
    <property type="term" value="F:methyltransferase activity"/>
    <property type="evidence" value="ECO:0007669"/>
    <property type="project" value="UniProtKB-KW"/>
</dbReference>
<dbReference type="RefSeq" id="WP_120953457.1">
    <property type="nucleotide sequence ID" value="NZ_RBIR01000004.1"/>
</dbReference>
<feature type="region of interest" description="Disordered" evidence="1">
    <location>
        <begin position="117"/>
        <end position="173"/>
    </location>
</feature>
<keyword evidence="3" id="KW-0808">Transferase</keyword>
<name>A0A495ETH1_9MICC</name>
<dbReference type="AlphaFoldDB" id="A0A495ETH1"/>
<feature type="compositionally biased region" description="Gly residues" evidence="1">
    <location>
        <begin position="124"/>
        <end position="164"/>
    </location>
</feature>
<dbReference type="InterPro" id="IPR041698">
    <property type="entry name" value="Methyltransf_25"/>
</dbReference>
<dbReference type="SUPFAM" id="SSF53335">
    <property type="entry name" value="S-adenosyl-L-methionine-dependent methyltransferases"/>
    <property type="match status" value="1"/>
</dbReference>
<sequence length="173" mass="16934">MESTRRDLLESFVALLKSEGRHAVLGLDCGPGTDGLHFVQSGIHFTGVDPSEENIHIARGHGLEASVAGPAPLPFADAAFSSVWAVDALSGLPPDQWDDVVRELGRVAEPGAPIAVVIPAPGHHGAGSASGGQGGGGQDGGGQGGAGSGGQSGGGQAGGEGSGGEFTVLRSPA</sequence>
<dbReference type="InterPro" id="IPR029063">
    <property type="entry name" value="SAM-dependent_MTases_sf"/>
</dbReference>
<dbReference type="Gene3D" id="3.40.50.150">
    <property type="entry name" value="Vaccinia Virus protein VP39"/>
    <property type="match status" value="1"/>
</dbReference>
<evidence type="ECO:0000259" key="2">
    <source>
        <dbReference type="Pfam" id="PF13649"/>
    </source>
</evidence>
<dbReference type="Pfam" id="PF13649">
    <property type="entry name" value="Methyltransf_25"/>
    <property type="match status" value="1"/>
</dbReference>